<evidence type="ECO:0000313" key="2">
    <source>
        <dbReference type="Proteomes" id="UP000285278"/>
    </source>
</evidence>
<gene>
    <name evidence="1" type="ORF">D3M95_02480</name>
</gene>
<name>A0A418Q8W5_9CORY</name>
<reference evidence="1 2" key="1">
    <citation type="submission" date="2018-09" db="EMBL/GenBank/DDBJ databases">
        <title>Optimization and identification of Corynebacterium falsenii FN1-14 from fish paste.</title>
        <authorList>
            <person name="Daroonpunt R."/>
            <person name="Tanasupawat S."/>
        </authorList>
    </citation>
    <scope>NUCLEOTIDE SEQUENCE [LARGE SCALE GENOMIC DNA]</scope>
    <source>
        <strain evidence="1 2">FN1-14</strain>
    </source>
</reference>
<organism evidence="1 2">
    <name type="scientific">Corynebacterium falsenii</name>
    <dbReference type="NCBI Taxonomy" id="108486"/>
    <lineage>
        <taxon>Bacteria</taxon>
        <taxon>Bacillati</taxon>
        <taxon>Actinomycetota</taxon>
        <taxon>Actinomycetes</taxon>
        <taxon>Mycobacteriales</taxon>
        <taxon>Corynebacteriaceae</taxon>
        <taxon>Corynebacterium</taxon>
    </lineage>
</organism>
<dbReference type="EMBL" id="QXJK01000002">
    <property type="protein sequence ID" value="RIX36172.1"/>
    <property type="molecule type" value="Genomic_DNA"/>
</dbReference>
<dbReference type="AlphaFoldDB" id="A0A418Q8W5"/>
<keyword evidence="2" id="KW-1185">Reference proteome</keyword>
<evidence type="ECO:0000313" key="1">
    <source>
        <dbReference type="EMBL" id="RIX36172.1"/>
    </source>
</evidence>
<dbReference type="Proteomes" id="UP000285278">
    <property type="component" value="Unassembled WGS sequence"/>
</dbReference>
<protein>
    <submittedName>
        <fullName evidence="1">Uncharacterized protein</fullName>
    </submittedName>
</protein>
<comment type="caution">
    <text evidence="1">The sequence shown here is derived from an EMBL/GenBank/DDBJ whole genome shotgun (WGS) entry which is preliminary data.</text>
</comment>
<accession>A0A418Q8W5</accession>
<sequence length="77" mass="8357">MVLIIVFVVAPGRRLSIVVAAHREGDIHPELGFQHLFDGTGELPFDFLLGVTTIGFEDHDASHEAHGRELAQQAALA</sequence>
<proteinExistence type="predicted"/>